<organism evidence="1 2">
    <name type="scientific">Rubroshorea leprosula</name>
    <dbReference type="NCBI Taxonomy" id="152421"/>
    <lineage>
        <taxon>Eukaryota</taxon>
        <taxon>Viridiplantae</taxon>
        <taxon>Streptophyta</taxon>
        <taxon>Embryophyta</taxon>
        <taxon>Tracheophyta</taxon>
        <taxon>Spermatophyta</taxon>
        <taxon>Magnoliopsida</taxon>
        <taxon>eudicotyledons</taxon>
        <taxon>Gunneridae</taxon>
        <taxon>Pentapetalae</taxon>
        <taxon>rosids</taxon>
        <taxon>malvids</taxon>
        <taxon>Malvales</taxon>
        <taxon>Dipterocarpaceae</taxon>
        <taxon>Rubroshorea</taxon>
    </lineage>
</organism>
<protein>
    <recommendedName>
        <fullName evidence="3">EF-hand domain-containing protein</fullName>
    </recommendedName>
</protein>
<evidence type="ECO:0000313" key="2">
    <source>
        <dbReference type="Proteomes" id="UP001054252"/>
    </source>
</evidence>
<sequence length="124" mass="14077">MVAILQESNLTKALKVFNEDGNRFISGKELLVEPEWTPFFFHLLLSLPPPKLDSISFPSRPQQLSKEAYAKPLTVGKETCTKPLTVDKEPRSRVLCCVRVERLVPRGCHSRTHQPACQMVTFLN</sequence>
<dbReference type="Proteomes" id="UP001054252">
    <property type="component" value="Unassembled WGS sequence"/>
</dbReference>
<proteinExistence type="predicted"/>
<accession>A0AAV5KKL6</accession>
<keyword evidence="2" id="KW-1185">Reference proteome</keyword>
<dbReference type="AlphaFoldDB" id="A0AAV5KKL6"/>
<comment type="caution">
    <text evidence="1">The sequence shown here is derived from an EMBL/GenBank/DDBJ whole genome shotgun (WGS) entry which is preliminary data.</text>
</comment>
<gene>
    <name evidence="1" type="ORF">SLEP1_g34557</name>
</gene>
<name>A0AAV5KKL6_9ROSI</name>
<evidence type="ECO:0000313" key="1">
    <source>
        <dbReference type="EMBL" id="GKV25051.1"/>
    </source>
</evidence>
<reference evidence="1 2" key="1">
    <citation type="journal article" date="2021" name="Commun. Biol.">
        <title>The genome of Shorea leprosula (Dipterocarpaceae) highlights the ecological relevance of drought in aseasonal tropical rainforests.</title>
        <authorList>
            <person name="Ng K.K.S."/>
            <person name="Kobayashi M.J."/>
            <person name="Fawcett J.A."/>
            <person name="Hatakeyama M."/>
            <person name="Paape T."/>
            <person name="Ng C.H."/>
            <person name="Ang C.C."/>
            <person name="Tnah L.H."/>
            <person name="Lee C.T."/>
            <person name="Nishiyama T."/>
            <person name="Sese J."/>
            <person name="O'Brien M.J."/>
            <person name="Copetti D."/>
            <person name="Mohd Noor M.I."/>
            <person name="Ong R.C."/>
            <person name="Putra M."/>
            <person name="Sireger I.Z."/>
            <person name="Indrioko S."/>
            <person name="Kosugi Y."/>
            <person name="Izuno A."/>
            <person name="Isagi Y."/>
            <person name="Lee S.L."/>
            <person name="Shimizu K.K."/>
        </authorList>
    </citation>
    <scope>NUCLEOTIDE SEQUENCE [LARGE SCALE GENOMIC DNA]</scope>
    <source>
        <strain evidence="1">214</strain>
    </source>
</reference>
<dbReference type="EMBL" id="BPVZ01000067">
    <property type="protein sequence ID" value="GKV25051.1"/>
    <property type="molecule type" value="Genomic_DNA"/>
</dbReference>
<evidence type="ECO:0008006" key="3">
    <source>
        <dbReference type="Google" id="ProtNLM"/>
    </source>
</evidence>